<accession>T2IHG4</accession>
<dbReference type="Proteomes" id="UP000018348">
    <property type="component" value="Unassembled WGS sequence"/>
</dbReference>
<comment type="caution">
    <text evidence="1">The sequence shown here is derived from an EMBL/GenBank/DDBJ whole genome shotgun (WGS) entry which is preliminary data.</text>
</comment>
<reference evidence="1 2" key="2">
    <citation type="submission" date="2013-09" db="EMBL/GenBank/DDBJ databases">
        <title>Whole genome comparison of six Crocosphaera watsonii strains with differing phenotypes.</title>
        <authorList>
            <person name="Bench S.R."/>
            <person name="Heller P."/>
            <person name="Frank I."/>
            <person name="Arciniega M."/>
            <person name="Shilova I.N."/>
            <person name="Zehr J.P."/>
        </authorList>
    </citation>
    <scope>NUCLEOTIDE SEQUENCE [LARGE SCALE GENOMIC DNA]</scope>
    <source>
        <strain evidence="1 2">WH 8502</strain>
    </source>
</reference>
<proteinExistence type="predicted"/>
<dbReference type="AlphaFoldDB" id="T2IHG4"/>
<dbReference type="EMBL" id="CAQK01000505">
    <property type="protein sequence ID" value="CCQ51660.1"/>
    <property type="molecule type" value="Genomic_DNA"/>
</dbReference>
<organism evidence="1 2">
    <name type="scientific">Crocosphaera watsonii WH 8502</name>
    <dbReference type="NCBI Taxonomy" id="423474"/>
    <lineage>
        <taxon>Bacteria</taxon>
        <taxon>Bacillati</taxon>
        <taxon>Cyanobacteriota</taxon>
        <taxon>Cyanophyceae</taxon>
        <taxon>Oscillatoriophycideae</taxon>
        <taxon>Chroococcales</taxon>
        <taxon>Aphanothecaceae</taxon>
        <taxon>Crocosphaera</taxon>
    </lineage>
</organism>
<evidence type="ECO:0000313" key="2">
    <source>
        <dbReference type="Proteomes" id="UP000018348"/>
    </source>
</evidence>
<sequence length="46" mass="4856">MVSSVKNSFIMNKTALISLTVIGLSSSLHLLDAKSSQAATVFPPSY</sequence>
<gene>
    <name evidence="1" type="ORF">CWATWH8502_3531</name>
</gene>
<reference evidence="1 2" key="1">
    <citation type="submission" date="2013-01" db="EMBL/GenBank/DDBJ databases">
        <authorList>
            <person name="Bench S."/>
        </authorList>
    </citation>
    <scope>NUCLEOTIDE SEQUENCE [LARGE SCALE GENOMIC DNA]</scope>
    <source>
        <strain evidence="1 2">WH 8502</strain>
    </source>
</reference>
<name>T2IHG4_CROWT</name>
<protein>
    <submittedName>
        <fullName evidence="1">Uncharacterized protein</fullName>
    </submittedName>
</protein>
<evidence type="ECO:0000313" key="1">
    <source>
        <dbReference type="EMBL" id="CCQ51660.1"/>
    </source>
</evidence>